<accession>A0A0P9ISR2</accession>
<dbReference type="GO" id="GO:0005525">
    <property type="term" value="F:GTP binding"/>
    <property type="evidence" value="ECO:0007669"/>
    <property type="project" value="UniProtKB-KW"/>
</dbReference>
<dbReference type="FunFam" id="3.40.50.300:FF:000638">
    <property type="entry name" value="Transmembrane GTPase Fzo1, putative"/>
    <property type="match status" value="1"/>
</dbReference>
<keyword evidence="2" id="KW-0812">Transmembrane</keyword>
<dbReference type="AlphaFoldDB" id="A0A0P9ISR2"/>
<feature type="compositionally biased region" description="Low complexity" evidence="12">
    <location>
        <begin position="121"/>
        <end position="133"/>
    </location>
</feature>
<keyword evidence="9" id="KW-0342">GTP-binding</keyword>
<dbReference type="RefSeq" id="XP_018268500.1">
    <property type="nucleotide sequence ID" value="XM_018418086.1"/>
</dbReference>
<feature type="region of interest" description="Disordered" evidence="12">
    <location>
        <begin position="119"/>
        <end position="185"/>
    </location>
</feature>
<feature type="region of interest" description="Disordered" evidence="12">
    <location>
        <begin position="1"/>
        <end position="56"/>
    </location>
</feature>
<evidence type="ECO:0000256" key="4">
    <source>
        <dbReference type="ARBA" id="ARBA00022787"/>
    </source>
</evidence>
<proteinExistence type="predicted"/>
<dbReference type="PROSITE" id="PS51718">
    <property type="entry name" value="G_DYNAMIN_2"/>
    <property type="match status" value="1"/>
</dbReference>
<gene>
    <name evidence="14" type="ORF">RHOBADRAFT_55917</name>
</gene>
<keyword evidence="8" id="KW-0496">Mitochondrion</keyword>
<keyword evidence="6" id="KW-1133">Transmembrane helix</keyword>
<evidence type="ECO:0000256" key="6">
    <source>
        <dbReference type="ARBA" id="ARBA00022989"/>
    </source>
</evidence>
<feature type="compositionally biased region" description="Low complexity" evidence="12">
    <location>
        <begin position="43"/>
        <end position="56"/>
    </location>
</feature>
<dbReference type="PANTHER" id="PTHR10465:SF0">
    <property type="entry name" value="SARCALUMENIN"/>
    <property type="match status" value="1"/>
</dbReference>
<keyword evidence="3" id="KW-0547">Nucleotide-binding</keyword>
<dbReference type="Gene3D" id="3.40.50.300">
    <property type="entry name" value="P-loop containing nucleotide triphosphate hydrolases"/>
    <property type="match status" value="1"/>
</dbReference>
<dbReference type="Proteomes" id="UP000053890">
    <property type="component" value="Unassembled WGS sequence"/>
</dbReference>
<dbReference type="STRING" id="578459.A0A0P9ISR2"/>
<dbReference type="OMA" id="RCERMIL"/>
<dbReference type="InterPro" id="IPR045063">
    <property type="entry name" value="Dynamin_N"/>
</dbReference>
<organism evidence="14 15">
    <name type="scientific">Rhodotorula graminis (strain WP1)</name>
    <dbReference type="NCBI Taxonomy" id="578459"/>
    <lineage>
        <taxon>Eukaryota</taxon>
        <taxon>Fungi</taxon>
        <taxon>Dikarya</taxon>
        <taxon>Basidiomycota</taxon>
        <taxon>Pucciniomycotina</taxon>
        <taxon>Microbotryomycetes</taxon>
        <taxon>Sporidiobolales</taxon>
        <taxon>Sporidiobolaceae</taxon>
        <taxon>Rhodotorula</taxon>
    </lineage>
</organism>
<feature type="region of interest" description="Disordered" evidence="12">
    <location>
        <begin position="513"/>
        <end position="544"/>
    </location>
</feature>
<evidence type="ECO:0000256" key="9">
    <source>
        <dbReference type="ARBA" id="ARBA00023134"/>
    </source>
</evidence>
<evidence type="ECO:0000256" key="12">
    <source>
        <dbReference type="SAM" id="MobiDB-lite"/>
    </source>
</evidence>
<evidence type="ECO:0000313" key="14">
    <source>
        <dbReference type="EMBL" id="KPV72451.1"/>
    </source>
</evidence>
<dbReference type="PANTHER" id="PTHR10465">
    <property type="entry name" value="TRANSMEMBRANE GTPASE FZO1"/>
    <property type="match status" value="1"/>
</dbReference>
<dbReference type="InterPro" id="IPR027417">
    <property type="entry name" value="P-loop_NTPase"/>
</dbReference>
<evidence type="ECO:0000256" key="11">
    <source>
        <dbReference type="ARBA" id="ARBA00048548"/>
    </source>
</evidence>
<evidence type="ECO:0000313" key="15">
    <source>
        <dbReference type="Proteomes" id="UP000053890"/>
    </source>
</evidence>
<feature type="compositionally biased region" description="Low complexity" evidence="12">
    <location>
        <begin position="162"/>
        <end position="183"/>
    </location>
</feature>
<dbReference type="InterPro" id="IPR030381">
    <property type="entry name" value="G_DYNAMIN_dom"/>
</dbReference>
<sequence length="1026" mass="109535">MQHPVPLAGSEPQEFPFAAHPSSSSSPYPSPRPSPIGDRRRSSMLATAAAPASPSPVVRFGIDAETVRRHEAEQVGYADKRQALVESLDETQGLVKGLAAFNQDKWTIHYPHQLGVSTVDAPAPHRASSSAAPQTPPRSAVKGARQAPLRRSASLFQEEVPAAAAAAQTQAQDDATATAASSARPVPQRAFSVADTAAAAALAAATTTKDTTPVAPAHPLSILSLDLKMGHPSTSASQLPALIPSLSLSTLSQLLSRRLTTSLGHLSQLRARVIDPASRVLVTGDLNAGKSTLVNALLRRDVMPWDQQPCTTVFCEVVDAGANAGVEELHAIRDVALYDAKDPATYDRFALDDVYDVQDSGDTYQLVKAFVHDARAPVVDDAPEHDDESVEREQALNPSLLKNGLVDISLIDAPGLNRDTLSTTALFARQSEIDVIVFVVSAENHFTLSAKEFLWNASREKAYVFIVVNKWGGIRDKARCMRVVGEQIKQLSPATWDNRAELVHFVDAADHVDADEPAPSPRKSAHRGAAAAAAAAAEDDDEPSAFDHLEQSLRSFVLLKRTKSKLAPAKHYLLNLLADLSTLASSNVVAANAELRTALAELERIRPVHERLSAQRDEVEEGVDRVEEGVVAKVQGAAWARLERALGFVAEGKVVPPLEVAPASADADADAASPATATATALRQPDSFDGPAALPPYPGLMGLWDWAAEVKRTLVLALEAEVRAAEDAARTETVQGVHTVVDELGDRYLPEEAHALAQLSTDEQREVRKERTFRPEVMFAKRRRGVGRLAARGGATGLGLGSAGLGVTWTAGDFDVSFVDLFDLERMVGHGNALRGGRKAHTKLLEDDVVEKGTVIGLGLGSIGMVGSRIIGIKGTMGSVTRIIEMLGSKSARKWAGPVIGVLTVGLVAYVIVDLPRAIPRNIGRKLALSLSAPDASATSSSSTPSSQPASFASAHSDRIAREVRKVLRLAGWDLRERFRAALDKAAGERREVEGVVKRAEGALAFLEEFEGKVAKRDEAVKLVEL</sequence>
<keyword evidence="10" id="KW-0472">Membrane</keyword>
<dbReference type="SUPFAM" id="SSF52540">
    <property type="entry name" value="P-loop containing nucleoside triphosphate hydrolases"/>
    <property type="match status" value="1"/>
</dbReference>
<evidence type="ECO:0000256" key="8">
    <source>
        <dbReference type="ARBA" id="ARBA00023128"/>
    </source>
</evidence>
<dbReference type="GeneID" id="28978534"/>
<evidence type="ECO:0000259" key="13">
    <source>
        <dbReference type="PROSITE" id="PS51718"/>
    </source>
</evidence>
<dbReference type="GO" id="GO:0003924">
    <property type="term" value="F:GTPase activity"/>
    <property type="evidence" value="ECO:0007669"/>
    <property type="project" value="InterPro"/>
</dbReference>
<reference evidence="14 15" key="1">
    <citation type="journal article" date="2015" name="Front. Microbiol.">
        <title>Genome sequence of the plant growth promoting endophytic yeast Rhodotorula graminis WP1.</title>
        <authorList>
            <person name="Firrincieli A."/>
            <person name="Otillar R."/>
            <person name="Salamov A."/>
            <person name="Schmutz J."/>
            <person name="Khan Z."/>
            <person name="Redman R.S."/>
            <person name="Fleck N.D."/>
            <person name="Lindquist E."/>
            <person name="Grigoriev I.V."/>
            <person name="Doty S.L."/>
        </authorList>
    </citation>
    <scope>NUCLEOTIDE SEQUENCE [LARGE SCALE GENOMIC DNA]</scope>
    <source>
        <strain evidence="14 15">WP1</strain>
    </source>
</reference>
<evidence type="ECO:0000256" key="7">
    <source>
        <dbReference type="ARBA" id="ARBA00023054"/>
    </source>
</evidence>
<dbReference type="EMBL" id="KQ474087">
    <property type="protein sequence ID" value="KPV72451.1"/>
    <property type="molecule type" value="Genomic_DNA"/>
</dbReference>
<keyword evidence="4" id="KW-1000">Mitochondrion outer membrane</keyword>
<dbReference type="OrthoDB" id="9984778at2759"/>
<evidence type="ECO:0000256" key="2">
    <source>
        <dbReference type="ARBA" id="ARBA00022692"/>
    </source>
</evidence>
<comment type="subcellular location">
    <subcellularLocation>
        <location evidence="1">Mitochondrion outer membrane</location>
        <topology evidence="1">Multi-pass membrane protein</topology>
    </subcellularLocation>
</comment>
<keyword evidence="15" id="KW-1185">Reference proteome</keyword>
<evidence type="ECO:0000256" key="3">
    <source>
        <dbReference type="ARBA" id="ARBA00022741"/>
    </source>
</evidence>
<dbReference type="GO" id="GO:0005741">
    <property type="term" value="C:mitochondrial outer membrane"/>
    <property type="evidence" value="ECO:0007669"/>
    <property type="project" value="UniProtKB-SubCell"/>
</dbReference>
<feature type="compositionally biased region" description="Low complexity" evidence="12">
    <location>
        <begin position="666"/>
        <end position="681"/>
    </location>
</feature>
<dbReference type="GO" id="GO:0051646">
    <property type="term" value="P:mitochondrion localization"/>
    <property type="evidence" value="ECO:0007669"/>
    <property type="project" value="TreeGrafter"/>
</dbReference>
<feature type="region of interest" description="Disordered" evidence="12">
    <location>
        <begin position="666"/>
        <end position="687"/>
    </location>
</feature>
<keyword evidence="5" id="KW-0378">Hydrolase</keyword>
<dbReference type="InterPro" id="IPR027094">
    <property type="entry name" value="Mitofusin_fam"/>
</dbReference>
<feature type="domain" description="Dynamin-type G" evidence="13">
    <location>
        <begin position="274"/>
        <end position="568"/>
    </location>
</feature>
<dbReference type="GO" id="GO:0008053">
    <property type="term" value="P:mitochondrial fusion"/>
    <property type="evidence" value="ECO:0007669"/>
    <property type="project" value="TreeGrafter"/>
</dbReference>
<evidence type="ECO:0000256" key="5">
    <source>
        <dbReference type="ARBA" id="ARBA00022801"/>
    </source>
</evidence>
<evidence type="ECO:0000256" key="10">
    <source>
        <dbReference type="ARBA" id="ARBA00023136"/>
    </source>
</evidence>
<dbReference type="Pfam" id="PF00350">
    <property type="entry name" value="Dynamin_N"/>
    <property type="match status" value="1"/>
</dbReference>
<comment type="catalytic activity">
    <reaction evidence="11">
        <text>GTP + H2O = GDP + phosphate + H(+)</text>
        <dbReference type="Rhea" id="RHEA:19669"/>
        <dbReference type="ChEBI" id="CHEBI:15377"/>
        <dbReference type="ChEBI" id="CHEBI:15378"/>
        <dbReference type="ChEBI" id="CHEBI:37565"/>
        <dbReference type="ChEBI" id="CHEBI:43474"/>
        <dbReference type="ChEBI" id="CHEBI:58189"/>
    </reaction>
</comment>
<protein>
    <recommendedName>
        <fullName evidence="13">Dynamin-type G domain-containing protein</fullName>
    </recommendedName>
</protein>
<name>A0A0P9ISR2_RHOGW</name>
<keyword evidence="7" id="KW-0175">Coiled coil</keyword>
<evidence type="ECO:0000256" key="1">
    <source>
        <dbReference type="ARBA" id="ARBA00004374"/>
    </source>
</evidence>